<sequence>MAQGGGITTAPPPEVIVVGAGPSGLAVSACLSLRGVPSLVLDRDDCVGSLWRKRAYDRLTLHLPKTVSALPHAPHPDDAPTYLPRDDFAGYLDGYASRFGVRARLRLRREVRAARFDAARRRWDVEAVHLAAAASGGDGEAVAAAAERYAARFLVVATGSYDEKFVPEVPGMEGFPGKVVHASEYRSAKGMEGKRVLVVGCGNSGMEIALDLAEAGANASIVIRSELHILTKQILNLGVTLGFYLPVWMIDTLALFLCYLVFGDTSKHGIKRPALGPFAMNRQTSALPVIDVGTYKKIKNGEIEVIPTGMTSVNGNVVEFADGRRRPFDAIVFATGYRSGIKRWLKDGSELIGDNGILKQRSPKAENGLYFAGLSGRGIFGSGTDAEFIAADISKQLQPEVQVQGKPEH</sequence>
<keyword evidence="9" id="KW-1185">Reference proteome</keyword>
<keyword evidence="7" id="KW-0812">Transmembrane</keyword>
<dbReference type="Proteomes" id="UP001497457">
    <property type="component" value="Chromosome 19rd"/>
</dbReference>
<dbReference type="PANTHER" id="PTHR43539:SF67">
    <property type="entry name" value="FLAVIN-CONTAINING MONOOXYGENASE"/>
    <property type="match status" value="1"/>
</dbReference>
<dbReference type="InterPro" id="IPR036188">
    <property type="entry name" value="FAD/NAD-bd_sf"/>
</dbReference>
<keyword evidence="7" id="KW-1133">Transmembrane helix</keyword>
<protein>
    <recommendedName>
        <fullName evidence="6">Flavin-containing monooxygenase</fullName>
        <ecNumber evidence="6">1.-.-.-</ecNumber>
    </recommendedName>
</protein>
<accession>A0ABC8ZM23</accession>
<dbReference type="EMBL" id="OZ075129">
    <property type="protein sequence ID" value="CAL4964210.1"/>
    <property type="molecule type" value="Genomic_DNA"/>
</dbReference>
<dbReference type="SUPFAM" id="SSF51905">
    <property type="entry name" value="FAD/NAD(P)-binding domain"/>
    <property type="match status" value="2"/>
</dbReference>
<comment type="catalytic activity">
    <reaction evidence="5">
        <text>indole-3-pyruvate + NADPH + O2 + H(+) = (indol-3-yl)acetate + CO2 + NADP(+) + H2O</text>
        <dbReference type="Rhea" id="RHEA:34331"/>
        <dbReference type="ChEBI" id="CHEBI:15377"/>
        <dbReference type="ChEBI" id="CHEBI:15378"/>
        <dbReference type="ChEBI" id="CHEBI:15379"/>
        <dbReference type="ChEBI" id="CHEBI:16526"/>
        <dbReference type="ChEBI" id="CHEBI:17640"/>
        <dbReference type="ChEBI" id="CHEBI:30854"/>
        <dbReference type="ChEBI" id="CHEBI:57783"/>
        <dbReference type="ChEBI" id="CHEBI:58349"/>
        <dbReference type="EC" id="1.14.13.168"/>
    </reaction>
</comment>
<dbReference type="InterPro" id="IPR020946">
    <property type="entry name" value="Flavin_mOase-like"/>
</dbReference>
<organism evidence="8 9">
    <name type="scientific">Urochloa decumbens</name>
    <dbReference type="NCBI Taxonomy" id="240449"/>
    <lineage>
        <taxon>Eukaryota</taxon>
        <taxon>Viridiplantae</taxon>
        <taxon>Streptophyta</taxon>
        <taxon>Embryophyta</taxon>
        <taxon>Tracheophyta</taxon>
        <taxon>Spermatophyta</taxon>
        <taxon>Magnoliopsida</taxon>
        <taxon>Liliopsida</taxon>
        <taxon>Poales</taxon>
        <taxon>Poaceae</taxon>
        <taxon>PACMAD clade</taxon>
        <taxon>Panicoideae</taxon>
        <taxon>Panicodae</taxon>
        <taxon>Paniceae</taxon>
        <taxon>Melinidinae</taxon>
        <taxon>Urochloa</taxon>
    </lineage>
</organism>
<name>A0ABC8ZM23_9POAL</name>
<comment type="similarity">
    <text evidence="1 6">Belongs to the FMO family.</text>
</comment>
<dbReference type="PRINTS" id="PR00368">
    <property type="entry name" value="FADPNR"/>
</dbReference>
<evidence type="ECO:0000256" key="7">
    <source>
        <dbReference type="SAM" id="Phobius"/>
    </source>
</evidence>
<feature type="transmembrane region" description="Helical" evidence="7">
    <location>
        <begin position="241"/>
        <end position="262"/>
    </location>
</feature>
<evidence type="ECO:0000313" key="9">
    <source>
        <dbReference type="Proteomes" id="UP001497457"/>
    </source>
</evidence>
<keyword evidence="4 6" id="KW-0560">Oxidoreductase</keyword>
<dbReference type="AlphaFoldDB" id="A0ABC8ZM23"/>
<evidence type="ECO:0000256" key="2">
    <source>
        <dbReference type="ARBA" id="ARBA00022630"/>
    </source>
</evidence>
<dbReference type="Pfam" id="PF00743">
    <property type="entry name" value="FMO-like"/>
    <property type="match status" value="1"/>
</dbReference>
<reference evidence="8" key="1">
    <citation type="submission" date="2024-10" db="EMBL/GenBank/DDBJ databases">
        <authorList>
            <person name="Ryan C."/>
        </authorList>
    </citation>
    <scope>NUCLEOTIDE SEQUENCE [LARGE SCALE GENOMIC DNA]</scope>
</reference>
<keyword evidence="2 6" id="KW-0285">Flavoprotein</keyword>
<evidence type="ECO:0000256" key="6">
    <source>
        <dbReference type="RuleBase" id="RU361177"/>
    </source>
</evidence>
<keyword evidence="3 6" id="KW-0274">FAD</keyword>
<dbReference type="PRINTS" id="PR00411">
    <property type="entry name" value="PNDRDTASEI"/>
</dbReference>
<evidence type="ECO:0000256" key="4">
    <source>
        <dbReference type="ARBA" id="ARBA00023002"/>
    </source>
</evidence>
<keyword evidence="6" id="KW-0503">Monooxygenase</keyword>
<evidence type="ECO:0000256" key="1">
    <source>
        <dbReference type="ARBA" id="ARBA00009183"/>
    </source>
</evidence>
<keyword evidence="7" id="KW-0472">Membrane</keyword>
<evidence type="ECO:0000313" key="8">
    <source>
        <dbReference type="EMBL" id="CAL4964210.1"/>
    </source>
</evidence>
<dbReference type="Gene3D" id="3.50.50.60">
    <property type="entry name" value="FAD/NAD(P)-binding domain"/>
    <property type="match status" value="1"/>
</dbReference>
<gene>
    <name evidence="8" type="ORF">URODEC1_LOCUS46544</name>
</gene>
<comment type="cofactor">
    <cofactor evidence="6">
        <name>FAD</name>
        <dbReference type="ChEBI" id="CHEBI:57692"/>
    </cofactor>
</comment>
<dbReference type="InterPro" id="IPR050982">
    <property type="entry name" value="Auxin_biosynth/cation_transpt"/>
</dbReference>
<evidence type="ECO:0000256" key="5">
    <source>
        <dbReference type="ARBA" id="ARBA00047707"/>
    </source>
</evidence>
<dbReference type="GO" id="GO:0103075">
    <property type="term" value="F:indole-3-pyruvate monooxygenase activity"/>
    <property type="evidence" value="ECO:0007669"/>
    <property type="project" value="UniProtKB-EC"/>
</dbReference>
<dbReference type="EC" id="1.-.-.-" evidence="6"/>
<evidence type="ECO:0000256" key="3">
    <source>
        <dbReference type="ARBA" id="ARBA00022827"/>
    </source>
</evidence>
<dbReference type="PANTHER" id="PTHR43539">
    <property type="entry name" value="FLAVIN-BINDING MONOOXYGENASE-LIKE PROTEIN (AFU_ORTHOLOGUE AFUA_4G09220)"/>
    <property type="match status" value="1"/>
</dbReference>
<proteinExistence type="inferred from homology"/>